<dbReference type="InterPro" id="IPR023213">
    <property type="entry name" value="CAT-like_dom_sf"/>
</dbReference>
<dbReference type="PANTHER" id="PTHR31623">
    <property type="entry name" value="F21J9.9"/>
    <property type="match status" value="1"/>
</dbReference>
<evidence type="ECO:0008006" key="6">
    <source>
        <dbReference type="Google" id="ProtNLM"/>
    </source>
</evidence>
<dbReference type="Proteomes" id="UP001627284">
    <property type="component" value="Unassembled WGS sequence"/>
</dbReference>
<keyword evidence="2" id="KW-0808">Transferase</keyword>
<dbReference type="AlphaFoldDB" id="A0ABD2U374"/>
<evidence type="ECO:0000313" key="4">
    <source>
        <dbReference type="EMBL" id="KAL3362961.1"/>
    </source>
</evidence>
<name>A0ABD2U374_9SOLN</name>
<dbReference type="Gene3D" id="3.30.559.10">
    <property type="entry name" value="Chloramphenicol acetyltransferase-like domain"/>
    <property type="match status" value="2"/>
</dbReference>
<evidence type="ECO:0000313" key="5">
    <source>
        <dbReference type="Proteomes" id="UP001627284"/>
    </source>
</evidence>
<keyword evidence="3" id="KW-0012">Acyltransferase</keyword>
<keyword evidence="5" id="KW-1185">Reference proteome</keyword>
<gene>
    <name evidence="4" type="ORF">AABB24_012313</name>
</gene>
<comment type="similarity">
    <text evidence="1">Belongs to the plant acyltransferase family.</text>
</comment>
<proteinExistence type="inferred from homology"/>
<dbReference type="PANTHER" id="PTHR31623:SF74">
    <property type="entry name" value="ANTHOCYANIN ACYLTRANSFERASE"/>
    <property type="match status" value="1"/>
</dbReference>
<dbReference type="EMBL" id="JBJKTR010000007">
    <property type="protein sequence ID" value="KAL3362961.1"/>
    <property type="molecule type" value="Genomic_DNA"/>
</dbReference>
<evidence type="ECO:0000256" key="3">
    <source>
        <dbReference type="ARBA" id="ARBA00023315"/>
    </source>
</evidence>
<evidence type="ECO:0000256" key="1">
    <source>
        <dbReference type="ARBA" id="ARBA00009861"/>
    </source>
</evidence>
<protein>
    <recommendedName>
        <fullName evidence="6">Anthocyanin acyltransferase</fullName>
    </recommendedName>
</protein>
<evidence type="ECO:0000256" key="2">
    <source>
        <dbReference type="ARBA" id="ARBA00022679"/>
    </source>
</evidence>
<sequence length="446" mass="50915">MESKSLTKIKILSQNFIKSSNNDDNYHPKTYKLSFFDQFSLQMHVPTVFFYPLKNPTFTKISIIHERLEQSLSKFITHVYPTSGRFASDGQSINCHDEGVLYIKAKVDSQFCDFLKDARKDIDLALYFCPKFDRNDSNLCTNPIVVVQVTEFACGTGLALCLSIEHAVIDGFTAGKFVYEWSKVSKMGINSDMINCFTFNDFGTIFPATSDNRLSKILKSPSDDGHDSIEMVARRFVISESAISRLRETIGLVYFKPSRVELVIALLWRTLINVFQRKNNGRLRPCLLIVAVNLRGKIDFPSYKNSFGNFAIEVPVKFIPGETGMELKDIVLLLMDVIQKITVYISFAESTDMYSLASKFHEEIQEWEENEQVDVCMTSSLCGFPINKVDFGRGKPCLTSFGLRRSDMFWLYDPECGTGIVVQADLKKDYMEMFGLDEEFFIQSRI</sequence>
<accession>A0ABD2U374</accession>
<dbReference type="Pfam" id="PF02458">
    <property type="entry name" value="Transferase"/>
    <property type="match status" value="1"/>
</dbReference>
<organism evidence="4 5">
    <name type="scientific">Solanum stoloniferum</name>
    <dbReference type="NCBI Taxonomy" id="62892"/>
    <lineage>
        <taxon>Eukaryota</taxon>
        <taxon>Viridiplantae</taxon>
        <taxon>Streptophyta</taxon>
        <taxon>Embryophyta</taxon>
        <taxon>Tracheophyta</taxon>
        <taxon>Spermatophyta</taxon>
        <taxon>Magnoliopsida</taxon>
        <taxon>eudicotyledons</taxon>
        <taxon>Gunneridae</taxon>
        <taxon>Pentapetalae</taxon>
        <taxon>asterids</taxon>
        <taxon>lamiids</taxon>
        <taxon>Solanales</taxon>
        <taxon>Solanaceae</taxon>
        <taxon>Solanoideae</taxon>
        <taxon>Solaneae</taxon>
        <taxon>Solanum</taxon>
    </lineage>
</organism>
<dbReference type="GO" id="GO:0016746">
    <property type="term" value="F:acyltransferase activity"/>
    <property type="evidence" value="ECO:0007669"/>
    <property type="project" value="UniProtKB-KW"/>
</dbReference>
<reference evidence="4 5" key="1">
    <citation type="submission" date="2024-05" db="EMBL/GenBank/DDBJ databases">
        <title>De novo assembly of an allotetraploid wild potato.</title>
        <authorList>
            <person name="Hosaka A.J."/>
        </authorList>
    </citation>
    <scope>NUCLEOTIDE SEQUENCE [LARGE SCALE GENOMIC DNA]</scope>
    <source>
        <tissue evidence="4">Young leaves</tissue>
    </source>
</reference>
<comment type="caution">
    <text evidence="4">The sequence shown here is derived from an EMBL/GenBank/DDBJ whole genome shotgun (WGS) entry which is preliminary data.</text>
</comment>